<proteinExistence type="predicted"/>
<dbReference type="EMBL" id="CP000230">
    <property type="protein sequence ID" value="ABC23253.1"/>
    <property type="molecule type" value="Genomic_DNA"/>
</dbReference>
<keyword evidence="6 7" id="KW-0472">Membrane</keyword>
<keyword evidence="2" id="KW-0813">Transport</keyword>
<keyword evidence="5 7" id="KW-1133">Transmembrane helix</keyword>
<comment type="subcellular location">
    <subcellularLocation>
        <location evidence="1">Cell membrane</location>
        <topology evidence="1">Multi-pass membrane protein</topology>
    </subcellularLocation>
</comment>
<evidence type="ECO:0000259" key="8">
    <source>
        <dbReference type="Pfam" id="PF03600"/>
    </source>
</evidence>
<evidence type="ECO:0000313" key="9">
    <source>
        <dbReference type="EMBL" id="ABC23253.1"/>
    </source>
</evidence>
<feature type="transmembrane region" description="Helical" evidence="7">
    <location>
        <begin position="394"/>
        <end position="412"/>
    </location>
</feature>
<dbReference type="GO" id="GO:0055085">
    <property type="term" value="P:transmembrane transport"/>
    <property type="evidence" value="ECO:0007669"/>
    <property type="project" value="InterPro"/>
</dbReference>
<dbReference type="InterPro" id="IPR004680">
    <property type="entry name" value="Cit_transptr-like_dom"/>
</dbReference>
<feature type="transmembrane region" description="Helical" evidence="7">
    <location>
        <begin position="173"/>
        <end position="196"/>
    </location>
</feature>
<feature type="domain" description="Citrate transporter-like" evidence="8">
    <location>
        <begin position="20"/>
        <end position="346"/>
    </location>
</feature>
<dbReference type="PANTHER" id="PTHR43302:SF5">
    <property type="entry name" value="TRANSPORTER ARSB-RELATED"/>
    <property type="match status" value="1"/>
</dbReference>
<dbReference type="STRING" id="269796.Rru_A2453"/>
<evidence type="ECO:0000256" key="4">
    <source>
        <dbReference type="ARBA" id="ARBA00022692"/>
    </source>
</evidence>
<keyword evidence="3" id="KW-1003">Cell membrane</keyword>
<feature type="transmembrane region" description="Helical" evidence="7">
    <location>
        <begin position="84"/>
        <end position="110"/>
    </location>
</feature>
<dbReference type="Pfam" id="PF03600">
    <property type="entry name" value="CitMHS"/>
    <property type="match status" value="1"/>
</dbReference>
<evidence type="ECO:0000256" key="1">
    <source>
        <dbReference type="ARBA" id="ARBA00004651"/>
    </source>
</evidence>
<dbReference type="EnsemblBacteria" id="ABC23253">
    <property type="protein sequence ID" value="ABC23253"/>
    <property type="gene ID" value="Rru_A2453"/>
</dbReference>
<evidence type="ECO:0000256" key="7">
    <source>
        <dbReference type="SAM" id="Phobius"/>
    </source>
</evidence>
<dbReference type="PANTHER" id="PTHR43302">
    <property type="entry name" value="TRANSPORTER ARSB-RELATED"/>
    <property type="match status" value="1"/>
</dbReference>
<evidence type="ECO:0000256" key="5">
    <source>
        <dbReference type="ARBA" id="ARBA00022989"/>
    </source>
</evidence>
<dbReference type="Proteomes" id="UP000001929">
    <property type="component" value="Chromosome"/>
</dbReference>
<feature type="transmembrane region" description="Helical" evidence="7">
    <location>
        <begin position="318"/>
        <end position="341"/>
    </location>
</feature>
<dbReference type="RefSeq" id="WP_011390206.1">
    <property type="nucleotide sequence ID" value="NC_007643.1"/>
</dbReference>
<organism evidence="9 10">
    <name type="scientific">Rhodospirillum rubrum (strain ATCC 11170 / ATH 1.1.1 / DSM 467 / LMG 4362 / NCIMB 8255 / S1)</name>
    <dbReference type="NCBI Taxonomy" id="269796"/>
    <lineage>
        <taxon>Bacteria</taxon>
        <taxon>Pseudomonadati</taxon>
        <taxon>Pseudomonadota</taxon>
        <taxon>Alphaproteobacteria</taxon>
        <taxon>Rhodospirillales</taxon>
        <taxon>Rhodospirillaceae</taxon>
        <taxon>Rhodospirillum</taxon>
    </lineage>
</organism>
<sequence>MDLFILAVFIATYLGMALGRVPGLGVDRTGIALLAAIVLQTVAPRDGAALVAAIDFETLAILFGLMVVSIQFAACGFHDRCAHWLANAACGPFVLLALVVGVAGGLAALLTNDVVALAMTPMLTRGLMARGLDPKPYLIALAGAANAGSAATLIGNPQNILIAQTGDLDLLPFLGACLPPALIGMACCWACVAVIWRAALRRPAVPPAAPPAAPPATMAPPAVDRSGLIKGLVATALLLVLFLTPLDRATAALIVAGLILTSRRLRSRDTLGLVDWQLLILFVGLFVVVDSFTATGLPSLLLDAATTRGLDPLATGPMVALTLAGSNTIGNVPLITLWLSILPAAPTEALYRLAVFSTLAGNFLLIGSIANLIVADQAARQGVSLGFLDHARCGVPMTLLSLGFAWGWFALIA</sequence>
<evidence type="ECO:0000256" key="3">
    <source>
        <dbReference type="ARBA" id="ARBA00022475"/>
    </source>
</evidence>
<dbReference type="KEGG" id="rru:Rru_A2453"/>
<dbReference type="AlphaFoldDB" id="Q2RRJ2"/>
<dbReference type="PhylomeDB" id="Q2RRJ2"/>
<keyword evidence="10" id="KW-1185">Reference proteome</keyword>
<dbReference type="PATRIC" id="fig|269796.9.peg.2557"/>
<gene>
    <name evidence="9" type="ordered locus">Rru_A2453</name>
</gene>
<protein>
    <submittedName>
        <fullName evidence="9">Membrane anion transport protein</fullName>
    </submittedName>
</protein>
<evidence type="ECO:0000313" key="10">
    <source>
        <dbReference type="Proteomes" id="UP000001929"/>
    </source>
</evidence>
<evidence type="ECO:0000256" key="6">
    <source>
        <dbReference type="ARBA" id="ARBA00023136"/>
    </source>
</evidence>
<name>Q2RRJ2_RHORT</name>
<dbReference type="GO" id="GO:0005886">
    <property type="term" value="C:plasma membrane"/>
    <property type="evidence" value="ECO:0007669"/>
    <property type="project" value="UniProtKB-SubCell"/>
</dbReference>
<dbReference type="eggNOG" id="COG1055">
    <property type="taxonomic scope" value="Bacteria"/>
</dbReference>
<dbReference type="HOGENOM" id="CLU_011920_3_0_5"/>
<keyword evidence="4 7" id="KW-0812">Transmembrane</keyword>
<accession>Q2RRJ2</accession>
<feature type="transmembrane region" description="Helical" evidence="7">
    <location>
        <begin position="278"/>
        <end position="298"/>
    </location>
</feature>
<evidence type="ECO:0000256" key="2">
    <source>
        <dbReference type="ARBA" id="ARBA00022448"/>
    </source>
</evidence>
<feature type="transmembrane region" description="Helical" evidence="7">
    <location>
        <begin position="353"/>
        <end position="374"/>
    </location>
</feature>
<reference evidence="9 10" key="1">
    <citation type="journal article" date="2011" name="Stand. Genomic Sci.">
        <title>Complete genome sequence of Rhodospirillum rubrum type strain (S1).</title>
        <authorList>
            <person name="Munk A.C."/>
            <person name="Copeland A."/>
            <person name="Lucas S."/>
            <person name="Lapidus A."/>
            <person name="Del Rio T.G."/>
            <person name="Barry K."/>
            <person name="Detter J.C."/>
            <person name="Hammon N."/>
            <person name="Israni S."/>
            <person name="Pitluck S."/>
            <person name="Brettin T."/>
            <person name="Bruce D."/>
            <person name="Han C."/>
            <person name="Tapia R."/>
            <person name="Gilna P."/>
            <person name="Schmutz J."/>
            <person name="Larimer F."/>
            <person name="Land M."/>
            <person name="Kyrpides N.C."/>
            <person name="Mavromatis K."/>
            <person name="Richardson P."/>
            <person name="Rohde M."/>
            <person name="Goker M."/>
            <person name="Klenk H.P."/>
            <person name="Zhang Y."/>
            <person name="Roberts G.P."/>
            <person name="Reslewic S."/>
            <person name="Schwartz D.C."/>
        </authorList>
    </citation>
    <scope>NUCLEOTIDE SEQUENCE [LARGE SCALE GENOMIC DNA]</scope>
    <source>
        <strain evidence="10">ATCC 11170 / ATH 1.1.1 / DSM 467 / LMG 4362 / NCIMB 8255 / S1</strain>
    </source>
</reference>